<feature type="transmembrane region" description="Helical" evidence="7">
    <location>
        <begin position="256"/>
        <end position="275"/>
    </location>
</feature>
<gene>
    <name evidence="9" type="ORF">B0T10DRAFT_487426</name>
</gene>
<dbReference type="PROSITE" id="PS50850">
    <property type="entry name" value="MFS"/>
    <property type="match status" value="1"/>
</dbReference>
<feature type="transmembrane region" description="Helical" evidence="7">
    <location>
        <begin position="287"/>
        <end position="306"/>
    </location>
</feature>
<feature type="transmembrane region" description="Helical" evidence="7">
    <location>
        <begin position="205"/>
        <end position="228"/>
    </location>
</feature>
<sequence length="568" mass="60776">MASEKVNLGPEEQPCPPPETSGGAIATTEPDGVDSQPAAEAPSTLMTGWRKHLLTAGIWLALFLSTLETTIVSTSLVSITNAVSGFHLRDWVVTAYLVSYTGFMVIYAKVGDVFGRKTMYLLGLAIFVLFSLLCGASTDIVELIVFRAFQGMGASGIYSMTLTIAPSLVPKAEFGKYIAIISTVFALASVLGPVLGGVISNHGSSWRWVFFLNGPVGLVAFALLAFLLPNSTRNPPDSTFLSHLRSKVAFENLRRVDIVGVFLLLASSVLIIFAFESAGTRFAWNSAPFISIIVIALVAGILFMVWEATPWPKDPVFPLRLIKNRMTPAMLLSTFFIGFPFMAIVVNIPQSAQAIHAYSPQKAGIILLPLLLSSPVATAASGFMTSNLNIPPFYIILAGSVMQTIGVGLACSLPADASGAFPVRQYGFETIMGVGFGMTASTVLTLVPLVTDEKDAPVIMGALTQLRTLGGTISLAICATILNNHVQSQLTDLLSPRELHAISESLSSIELLTPAQQTAVRNAFAEGYHKQFVLLTALSGVSLLCSLLLWERIPRRVSESSKNSPIET</sequence>
<evidence type="ECO:0000313" key="9">
    <source>
        <dbReference type="EMBL" id="KAH6889138.1"/>
    </source>
</evidence>
<dbReference type="Gene3D" id="1.20.1250.20">
    <property type="entry name" value="MFS general substrate transporter like domains"/>
    <property type="match status" value="1"/>
</dbReference>
<name>A0A9P8W2S2_9HYPO</name>
<evidence type="ECO:0000259" key="8">
    <source>
        <dbReference type="PROSITE" id="PS50850"/>
    </source>
</evidence>
<evidence type="ECO:0000256" key="6">
    <source>
        <dbReference type="SAM" id="MobiDB-lite"/>
    </source>
</evidence>
<keyword evidence="4 7" id="KW-0472">Membrane</keyword>
<evidence type="ECO:0000256" key="1">
    <source>
        <dbReference type="ARBA" id="ARBA00004141"/>
    </source>
</evidence>
<comment type="caution">
    <text evidence="9">The sequence shown here is derived from an EMBL/GenBank/DDBJ whole genome shotgun (WGS) entry which is preliminary data.</text>
</comment>
<feature type="region of interest" description="Disordered" evidence="6">
    <location>
        <begin position="1"/>
        <end position="39"/>
    </location>
</feature>
<dbReference type="SUPFAM" id="SSF103473">
    <property type="entry name" value="MFS general substrate transporter"/>
    <property type="match status" value="1"/>
</dbReference>
<comment type="subcellular location">
    <subcellularLocation>
        <location evidence="1">Membrane</location>
        <topology evidence="1">Multi-pass membrane protein</topology>
    </subcellularLocation>
</comment>
<proteinExistence type="predicted"/>
<accession>A0A9P8W2S2</accession>
<keyword evidence="10" id="KW-1185">Reference proteome</keyword>
<dbReference type="Pfam" id="PF07690">
    <property type="entry name" value="MFS_1"/>
    <property type="match status" value="1"/>
</dbReference>
<protein>
    <submittedName>
        <fullName evidence="9">Drug resistance transporter EmrB/QacA subfamily</fullName>
    </submittedName>
</protein>
<dbReference type="GO" id="GO:0022857">
    <property type="term" value="F:transmembrane transporter activity"/>
    <property type="evidence" value="ECO:0007669"/>
    <property type="project" value="InterPro"/>
</dbReference>
<feature type="transmembrane region" description="Helical" evidence="7">
    <location>
        <begin position="366"/>
        <end position="386"/>
    </location>
</feature>
<dbReference type="AlphaFoldDB" id="A0A9P8W2S2"/>
<feature type="transmembrane region" description="Helical" evidence="7">
    <location>
        <begin position="91"/>
        <end position="108"/>
    </location>
</feature>
<evidence type="ECO:0000256" key="3">
    <source>
        <dbReference type="ARBA" id="ARBA00022989"/>
    </source>
</evidence>
<organism evidence="9 10">
    <name type="scientific">Thelonectria olida</name>
    <dbReference type="NCBI Taxonomy" id="1576542"/>
    <lineage>
        <taxon>Eukaryota</taxon>
        <taxon>Fungi</taxon>
        <taxon>Dikarya</taxon>
        <taxon>Ascomycota</taxon>
        <taxon>Pezizomycotina</taxon>
        <taxon>Sordariomycetes</taxon>
        <taxon>Hypocreomycetidae</taxon>
        <taxon>Hypocreales</taxon>
        <taxon>Nectriaceae</taxon>
        <taxon>Thelonectria</taxon>
    </lineage>
</organism>
<keyword evidence="3 7" id="KW-1133">Transmembrane helix</keyword>
<feature type="domain" description="Major facilitator superfamily (MFS) profile" evidence="8">
    <location>
        <begin position="54"/>
        <end position="554"/>
    </location>
</feature>
<dbReference type="EMBL" id="JAGPYM010000011">
    <property type="protein sequence ID" value="KAH6889138.1"/>
    <property type="molecule type" value="Genomic_DNA"/>
</dbReference>
<dbReference type="Gene3D" id="1.20.1720.10">
    <property type="entry name" value="Multidrug resistance protein D"/>
    <property type="match status" value="1"/>
</dbReference>
<feature type="transmembrane region" description="Helical" evidence="7">
    <location>
        <begin position="393"/>
        <end position="415"/>
    </location>
</feature>
<evidence type="ECO:0000256" key="2">
    <source>
        <dbReference type="ARBA" id="ARBA00022692"/>
    </source>
</evidence>
<feature type="transmembrane region" description="Helical" evidence="7">
    <location>
        <begin position="427"/>
        <end position="450"/>
    </location>
</feature>
<feature type="transmembrane region" description="Helical" evidence="7">
    <location>
        <begin position="144"/>
        <end position="165"/>
    </location>
</feature>
<reference evidence="9 10" key="1">
    <citation type="journal article" date="2021" name="Nat. Commun.">
        <title>Genetic determinants of endophytism in the Arabidopsis root mycobiome.</title>
        <authorList>
            <person name="Mesny F."/>
            <person name="Miyauchi S."/>
            <person name="Thiergart T."/>
            <person name="Pickel B."/>
            <person name="Atanasova L."/>
            <person name="Karlsson M."/>
            <person name="Huettel B."/>
            <person name="Barry K.W."/>
            <person name="Haridas S."/>
            <person name="Chen C."/>
            <person name="Bauer D."/>
            <person name="Andreopoulos W."/>
            <person name="Pangilinan J."/>
            <person name="LaButti K."/>
            <person name="Riley R."/>
            <person name="Lipzen A."/>
            <person name="Clum A."/>
            <person name="Drula E."/>
            <person name="Henrissat B."/>
            <person name="Kohler A."/>
            <person name="Grigoriev I.V."/>
            <person name="Martin F.M."/>
            <person name="Hacquard S."/>
        </authorList>
    </citation>
    <scope>NUCLEOTIDE SEQUENCE [LARGE SCALE GENOMIC DNA]</scope>
    <source>
        <strain evidence="9 10">MPI-CAGE-CH-0241</strain>
    </source>
</reference>
<keyword evidence="2 7" id="KW-0812">Transmembrane</keyword>
<dbReference type="InterPro" id="IPR011701">
    <property type="entry name" value="MFS"/>
</dbReference>
<evidence type="ECO:0000256" key="4">
    <source>
        <dbReference type="ARBA" id="ARBA00023136"/>
    </source>
</evidence>
<dbReference type="InterPro" id="IPR036259">
    <property type="entry name" value="MFS_trans_sf"/>
</dbReference>
<dbReference type="PRINTS" id="PR01036">
    <property type="entry name" value="TCRTETB"/>
</dbReference>
<dbReference type="PANTHER" id="PTHR23501:SF43">
    <property type="entry name" value="MULTIDRUG TRANSPORTER, PUTATIVE (AFU_ORTHOLOGUE AFUA_6G03040)-RELATED"/>
    <property type="match status" value="1"/>
</dbReference>
<evidence type="ECO:0000256" key="7">
    <source>
        <dbReference type="SAM" id="Phobius"/>
    </source>
</evidence>
<dbReference type="PANTHER" id="PTHR23501">
    <property type="entry name" value="MAJOR FACILITATOR SUPERFAMILY"/>
    <property type="match status" value="1"/>
</dbReference>
<evidence type="ECO:0000313" key="10">
    <source>
        <dbReference type="Proteomes" id="UP000777438"/>
    </source>
</evidence>
<feature type="transmembrane region" description="Helical" evidence="7">
    <location>
        <begin position="120"/>
        <end position="138"/>
    </location>
</feature>
<feature type="transmembrane region" description="Helical" evidence="7">
    <location>
        <begin position="327"/>
        <end position="346"/>
    </location>
</feature>
<feature type="transmembrane region" description="Helical" evidence="7">
    <location>
        <begin position="177"/>
        <end position="199"/>
    </location>
</feature>
<keyword evidence="5" id="KW-0325">Glycoprotein</keyword>
<dbReference type="Proteomes" id="UP000777438">
    <property type="component" value="Unassembled WGS sequence"/>
</dbReference>
<dbReference type="OrthoDB" id="440553at2759"/>
<feature type="transmembrane region" description="Helical" evidence="7">
    <location>
        <begin position="53"/>
        <end position="79"/>
    </location>
</feature>
<evidence type="ECO:0000256" key="5">
    <source>
        <dbReference type="ARBA" id="ARBA00023180"/>
    </source>
</evidence>
<dbReference type="InterPro" id="IPR020846">
    <property type="entry name" value="MFS_dom"/>
</dbReference>
<dbReference type="GO" id="GO:0005886">
    <property type="term" value="C:plasma membrane"/>
    <property type="evidence" value="ECO:0007669"/>
    <property type="project" value="TreeGrafter"/>
</dbReference>
<feature type="transmembrane region" description="Helical" evidence="7">
    <location>
        <begin position="532"/>
        <end position="550"/>
    </location>
</feature>